<dbReference type="PANTHER" id="PTHR31399:SF0">
    <property type="entry name" value="DNA-DIRECTED PRIMASE_POLYMERASE PROTEIN"/>
    <property type="match status" value="1"/>
</dbReference>
<evidence type="ECO:0000313" key="6">
    <source>
        <dbReference type="EMBL" id="KAL3679008.1"/>
    </source>
</evidence>
<gene>
    <name evidence="6" type="ORF">R1sor_021964</name>
</gene>
<evidence type="ECO:0000256" key="2">
    <source>
        <dbReference type="ARBA" id="ARBA00044677"/>
    </source>
</evidence>
<dbReference type="InterPro" id="IPR044917">
    <property type="entry name" value="PRIMPOL"/>
</dbReference>
<dbReference type="EMBL" id="JBJQOH010000007">
    <property type="protein sequence ID" value="KAL3679008.1"/>
    <property type="molecule type" value="Genomic_DNA"/>
</dbReference>
<protein>
    <recommendedName>
        <fullName evidence="1">DNA-directed primase/polymerase protein</fullName>
        <ecNumber evidence="3">2.7.7.102</ecNumber>
    </recommendedName>
</protein>
<comment type="catalytic activity">
    <reaction evidence="4">
        <text>DNA(n) + a 2'-deoxyribonucleoside 5'-triphosphate = DNA(n+1) + diphosphate</text>
        <dbReference type="Rhea" id="RHEA:22508"/>
        <dbReference type="Rhea" id="RHEA-COMP:17339"/>
        <dbReference type="Rhea" id="RHEA-COMP:17340"/>
        <dbReference type="ChEBI" id="CHEBI:33019"/>
        <dbReference type="ChEBI" id="CHEBI:61560"/>
        <dbReference type="ChEBI" id="CHEBI:173112"/>
        <dbReference type="EC" id="2.7.7.7"/>
    </reaction>
    <physiologicalReaction direction="left-to-right" evidence="4">
        <dbReference type="Rhea" id="RHEA:22509"/>
    </physiologicalReaction>
</comment>
<feature type="region of interest" description="Disordered" evidence="5">
    <location>
        <begin position="485"/>
        <end position="520"/>
    </location>
</feature>
<comment type="catalytic activity">
    <reaction evidence="2">
        <text>ssDNA + n NTP = ssDNA/pppN(pN)n-1 hybrid + (n-1) diphosphate.</text>
        <dbReference type="EC" id="2.7.7.102"/>
    </reaction>
</comment>
<evidence type="ECO:0000256" key="1">
    <source>
        <dbReference type="ARBA" id="ARBA00026139"/>
    </source>
</evidence>
<keyword evidence="7" id="KW-1185">Reference proteome</keyword>
<evidence type="ECO:0000256" key="5">
    <source>
        <dbReference type="SAM" id="MobiDB-lite"/>
    </source>
</evidence>
<sequence>MRVVVDSPAVQHVEQTWPEFRRDPRHLRFGLASDGVSPYGVKSSSHSTWPVVLTNYNLLPWLASKKGFLLLALIIPEPKKVKNIDIYLEPLVEELQQLWDGVDDVYDGGTERIGRDRWFTLKGVLLWSMHDYHGYAQVSGFQTSGYAACPTCRHALPVARSSHLSKQVYMSYSTYLPMDDPLRGTEVERNNVAPPIPLDMNWWEQRWRDVEEGHIPAERAELKRWSIVHRLPYWKDLMIQHLLDPMHIEANVTKSLIKRIFGEKDGKPARRACEEFGVHPEMWIQVSDGGIESLPPGPWILTTEERKICKKRISGIRFPTSFGSCLRKGFEKDGPKWPSALKSHDYHILLQYVLPICLQGLGTQDLRDAICDLSALMRWVCSKTIRIAEIDEKELFAAHNFVLHNSAIMEEWTVVYEDKRRAALAYSSCSAAKIQSEAPKRLKRLAHRDIEAGSKKARMADDKSSVVDRLVQCFERGVAQRLQNQRRDITVQSTPAKLPSCNPNPSSSDGSSSEVEMRTPQTSIQFLSRLNATVGKGAENTPGNGGKQISPGVFYGSPLGKPSNKPLHVLRLLNEIENDLVGQNHSRNVESPGAFTPGSAARAAIWATFPKQEQAIQFAESNLESRVAVFQYQDHMNGQRRFLATTYKEFWKRYRTMPPEHRHHYEIIQEGKPCHLYFDLEFSRKANPEADGEAMVDILLGLVRKIFSEVYALEYNHSWTVELDSSTNDKFSRHVIIRVPGAAFRDNLNVGLFVSEICRRIHHQCEGDEDLKRLLVLKGESLASHHTELFVDQAVYSRNRSFRLPFSSKAGKVAKLLPTSRFRSVHLEERDLFMDSLICRVEDKCDRLLTFGSEGAGRGGTMNYATWKENPSVPSKRPGLSMSGRSPFPALDVFVESVACIGNIPGRIRSWYWFSEYGVVVYNISENRFCENIGRPHKSNNVMYIVDFRTAGYYQKCHDPDCRGYRSPLRPIPGHTIPPEYCQPSFPPCERSGDVIIEGRQQIRLFEGDSDDETWWEEVASSVAFMESQTQQTQSNKDASACNTEVESTEDDDWWTAVIPELDALEHCVITQRK</sequence>
<evidence type="ECO:0000256" key="3">
    <source>
        <dbReference type="ARBA" id="ARBA00044768"/>
    </source>
</evidence>
<evidence type="ECO:0000313" key="7">
    <source>
        <dbReference type="Proteomes" id="UP001633002"/>
    </source>
</evidence>
<reference evidence="6 7" key="1">
    <citation type="submission" date="2024-09" db="EMBL/GenBank/DDBJ databases">
        <title>Chromosome-scale assembly of Riccia sorocarpa.</title>
        <authorList>
            <person name="Paukszto L."/>
        </authorList>
    </citation>
    <scope>NUCLEOTIDE SEQUENCE [LARGE SCALE GENOMIC DNA]</scope>
    <source>
        <strain evidence="6">LP-2024</strain>
        <tissue evidence="6">Aerial parts of the thallus</tissue>
    </source>
</reference>
<feature type="compositionally biased region" description="Low complexity" evidence="5">
    <location>
        <begin position="499"/>
        <end position="513"/>
    </location>
</feature>
<proteinExistence type="predicted"/>
<dbReference type="GO" id="GO:0003887">
    <property type="term" value="F:DNA-directed DNA polymerase activity"/>
    <property type="evidence" value="ECO:0007669"/>
    <property type="project" value="UniProtKB-EC"/>
</dbReference>
<name>A0ABD3GIJ1_9MARC</name>
<evidence type="ECO:0000256" key="4">
    <source>
        <dbReference type="ARBA" id="ARBA00047303"/>
    </source>
</evidence>
<dbReference type="Pfam" id="PF03121">
    <property type="entry name" value="Herpes_UL52"/>
    <property type="match status" value="1"/>
</dbReference>
<dbReference type="PANTHER" id="PTHR31399">
    <property type="entry name" value="DNA-DIRECTED PRIMASE / POLYMERASE PROTEIN"/>
    <property type="match status" value="1"/>
</dbReference>
<accession>A0ABD3GIJ1</accession>
<organism evidence="6 7">
    <name type="scientific">Riccia sorocarpa</name>
    <dbReference type="NCBI Taxonomy" id="122646"/>
    <lineage>
        <taxon>Eukaryota</taxon>
        <taxon>Viridiplantae</taxon>
        <taxon>Streptophyta</taxon>
        <taxon>Embryophyta</taxon>
        <taxon>Marchantiophyta</taxon>
        <taxon>Marchantiopsida</taxon>
        <taxon>Marchantiidae</taxon>
        <taxon>Marchantiales</taxon>
        <taxon>Ricciaceae</taxon>
        <taxon>Riccia</taxon>
    </lineage>
</organism>
<comment type="caution">
    <text evidence="6">The sequence shown here is derived from an EMBL/GenBank/DDBJ whole genome shotgun (WGS) entry which is preliminary data.</text>
</comment>
<dbReference type="InterPro" id="IPR004242">
    <property type="entry name" value="Transposase_21"/>
</dbReference>
<dbReference type="EC" id="2.7.7.102" evidence="3"/>
<dbReference type="Pfam" id="PF02992">
    <property type="entry name" value="Transposase_21"/>
    <property type="match status" value="1"/>
</dbReference>
<dbReference type="AlphaFoldDB" id="A0ABD3GIJ1"/>
<dbReference type="Proteomes" id="UP001633002">
    <property type="component" value="Unassembled WGS sequence"/>
</dbReference>